<dbReference type="EMBL" id="JABRWJ010000005">
    <property type="protein sequence ID" value="NRF68709.1"/>
    <property type="molecule type" value="Genomic_DNA"/>
</dbReference>
<evidence type="ECO:0000313" key="2">
    <source>
        <dbReference type="EMBL" id="NRF68709.1"/>
    </source>
</evidence>
<evidence type="ECO:0000256" key="1">
    <source>
        <dbReference type="SAM" id="Phobius"/>
    </source>
</evidence>
<feature type="transmembrane region" description="Helical" evidence="1">
    <location>
        <begin position="36"/>
        <end position="58"/>
    </location>
</feature>
<keyword evidence="1" id="KW-0472">Membrane</keyword>
<reference evidence="2 3" key="1">
    <citation type="submission" date="2020-05" db="EMBL/GenBank/DDBJ databases">
        <title>Aquincola sp. isolate from soil.</title>
        <authorList>
            <person name="Han J."/>
            <person name="Kim D.-U."/>
        </authorList>
    </citation>
    <scope>NUCLEOTIDE SEQUENCE [LARGE SCALE GENOMIC DNA]</scope>
    <source>
        <strain evidence="2 3">S2</strain>
    </source>
</reference>
<evidence type="ECO:0000313" key="3">
    <source>
        <dbReference type="Proteomes" id="UP000737171"/>
    </source>
</evidence>
<feature type="transmembrane region" description="Helical" evidence="1">
    <location>
        <begin position="12"/>
        <end position="30"/>
    </location>
</feature>
<dbReference type="Proteomes" id="UP000737171">
    <property type="component" value="Unassembled WGS sequence"/>
</dbReference>
<comment type="caution">
    <text evidence="2">The sequence shown here is derived from an EMBL/GenBank/DDBJ whole genome shotgun (WGS) entry which is preliminary data.</text>
</comment>
<name>A0ABX2EJI2_9BURK</name>
<protein>
    <submittedName>
        <fullName evidence="2">Uncharacterized protein</fullName>
    </submittedName>
</protein>
<gene>
    <name evidence="2" type="ORF">HLB44_17090</name>
</gene>
<accession>A0ABX2EJI2</accession>
<proteinExistence type="predicted"/>
<sequence length="70" mass="7851">MSDKTIARVELWIWILLYGGLLALVFGLAVERRDFPLGWSIVVGGGIAAATGIFLIFLRSRMKTDNRQRT</sequence>
<organism evidence="2 3">
    <name type="scientific">Pseudaquabacterium terrae</name>
    <dbReference type="NCBI Taxonomy" id="2732868"/>
    <lineage>
        <taxon>Bacteria</taxon>
        <taxon>Pseudomonadati</taxon>
        <taxon>Pseudomonadota</taxon>
        <taxon>Betaproteobacteria</taxon>
        <taxon>Burkholderiales</taxon>
        <taxon>Sphaerotilaceae</taxon>
        <taxon>Pseudaquabacterium</taxon>
    </lineage>
</organism>
<keyword evidence="1" id="KW-0812">Transmembrane</keyword>
<dbReference type="RefSeq" id="WP_173124682.1">
    <property type="nucleotide sequence ID" value="NZ_JABRWJ010000005.1"/>
</dbReference>
<keyword evidence="3" id="KW-1185">Reference proteome</keyword>
<keyword evidence="1" id="KW-1133">Transmembrane helix</keyword>